<feature type="domain" description="Bromo" evidence="11">
    <location>
        <begin position="1177"/>
        <end position="1247"/>
    </location>
</feature>
<evidence type="ECO:0000313" key="15">
    <source>
        <dbReference type="EMBL" id="OLY84171.1"/>
    </source>
</evidence>
<dbReference type="Pfam" id="PF10513">
    <property type="entry name" value="EPL1"/>
    <property type="match status" value="1"/>
</dbReference>
<evidence type="ECO:0000256" key="2">
    <source>
        <dbReference type="ARBA" id="ARBA00022723"/>
    </source>
</evidence>
<dbReference type="CDD" id="cd05839">
    <property type="entry name" value="PWWP_BRPF"/>
    <property type="match status" value="1"/>
</dbReference>
<evidence type="ECO:0000256" key="1">
    <source>
        <dbReference type="ARBA" id="ARBA00004123"/>
    </source>
</evidence>
<evidence type="ECO:0000313" key="16">
    <source>
        <dbReference type="Proteomes" id="UP000187455"/>
    </source>
</evidence>
<dbReference type="SUPFAM" id="SSF57903">
    <property type="entry name" value="FYVE/PHD zinc finger"/>
    <property type="match status" value="1"/>
</dbReference>
<feature type="compositionally biased region" description="Polar residues" evidence="10">
    <location>
        <begin position="501"/>
        <end position="512"/>
    </location>
</feature>
<comment type="subcellular location">
    <subcellularLocation>
        <location evidence="1">Nucleus</location>
    </subcellularLocation>
</comment>
<dbReference type="PROSITE" id="PS01359">
    <property type="entry name" value="ZF_PHD_1"/>
    <property type="match status" value="1"/>
</dbReference>
<keyword evidence="16" id="KW-1185">Reference proteome</keyword>
<dbReference type="EMBL" id="LSSL01000594">
    <property type="protein sequence ID" value="OLY84171.1"/>
    <property type="molecule type" value="Genomic_DNA"/>
</dbReference>
<dbReference type="STRING" id="133383.A0A1R0H4Z2"/>
<dbReference type="GO" id="GO:0006325">
    <property type="term" value="P:chromatin organization"/>
    <property type="evidence" value="ECO:0007669"/>
    <property type="project" value="UniProtKB-ARBA"/>
</dbReference>
<feature type="domain" description="PHD-type" evidence="14">
    <location>
        <begin position="772"/>
        <end position="886"/>
    </location>
</feature>
<dbReference type="Pfam" id="PF13831">
    <property type="entry name" value="PHD_2"/>
    <property type="match status" value="1"/>
</dbReference>
<dbReference type="SUPFAM" id="SSF47370">
    <property type="entry name" value="Bromodomain"/>
    <property type="match status" value="1"/>
</dbReference>
<dbReference type="Gene3D" id="1.20.920.10">
    <property type="entry name" value="Bromodomain-like"/>
    <property type="match status" value="1"/>
</dbReference>
<dbReference type="InterPro" id="IPR011011">
    <property type="entry name" value="Znf_FYVE_PHD"/>
</dbReference>
<keyword evidence="5" id="KW-0862">Zinc</keyword>
<evidence type="ECO:0000259" key="13">
    <source>
        <dbReference type="PROSITE" id="PS50812"/>
    </source>
</evidence>
<evidence type="ECO:0000256" key="7">
    <source>
        <dbReference type="ARBA" id="ARBA00023242"/>
    </source>
</evidence>
<dbReference type="SMART" id="SM00249">
    <property type="entry name" value="PHD"/>
    <property type="match status" value="2"/>
</dbReference>
<keyword evidence="2" id="KW-0479">Metal-binding</keyword>
<dbReference type="PRINTS" id="PR00503">
    <property type="entry name" value="BROMODOMAIN"/>
</dbReference>
<accession>A0A1R0H4Z2</accession>
<dbReference type="InterPro" id="IPR001487">
    <property type="entry name" value="Bromodomain"/>
</dbReference>
<dbReference type="Pfam" id="PF00439">
    <property type="entry name" value="Bromodomain"/>
    <property type="match status" value="1"/>
</dbReference>
<evidence type="ECO:0000256" key="10">
    <source>
        <dbReference type="SAM" id="MobiDB-lite"/>
    </source>
</evidence>
<dbReference type="FunFam" id="3.30.40.10:FF:000007">
    <property type="entry name" value="Bromodomain containing 1, isoform CRA_b"/>
    <property type="match status" value="1"/>
</dbReference>
<dbReference type="SMART" id="SM00297">
    <property type="entry name" value="BROMO"/>
    <property type="match status" value="1"/>
</dbReference>
<dbReference type="OrthoDB" id="20839at2759"/>
<feature type="compositionally biased region" description="Polar residues" evidence="10">
    <location>
        <begin position="932"/>
        <end position="943"/>
    </location>
</feature>
<dbReference type="InterPro" id="IPR019787">
    <property type="entry name" value="Znf_PHD-finger"/>
</dbReference>
<keyword evidence="7" id="KW-0539">Nucleus</keyword>
<dbReference type="PROSITE" id="PS50016">
    <property type="entry name" value="ZF_PHD_2"/>
    <property type="match status" value="1"/>
</dbReference>
<dbReference type="PANTHER" id="PTHR13793">
    <property type="entry name" value="PHD FINGER PROTEINS"/>
    <property type="match status" value="1"/>
</dbReference>
<dbReference type="InterPro" id="IPR036427">
    <property type="entry name" value="Bromodomain-like_sf"/>
</dbReference>
<evidence type="ECO:0000259" key="11">
    <source>
        <dbReference type="PROSITE" id="PS50014"/>
    </source>
</evidence>
<keyword evidence="3" id="KW-0677">Repeat</keyword>
<keyword evidence="4 9" id="KW-0863">Zinc-finger</keyword>
<dbReference type="InterPro" id="IPR019542">
    <property type="entry name" value="Enhancer_polycomb-like_N"/>
</dbReference>
<evidence type="ECO:0000256" key="6">
    <source>
        <dbReference type="ARBA" id="ARBA00023117"/>
    </source>
</evidence>
<feature type="region of interest" description="Disordered" evidence="10">
    <location>
        <begin position="1651"/>
        <end position="1685"/>
    </location>
</feature>
<feature type="compositionally biased region" description="Basic and acidic residues" evidence="10">
    <location>
        <begin position="1392"/>
        <end position="1404"/>
    </location>
</feature>
<dbReference type="Proteomes" id="UP000187455">
    <property type="component" value="Unassembled WGS sequence"/>
</dbReference>
<dbReference type="Gene3D" id="2.30.30.140">
    <property type="match status" value="1"/>
</dbReference>
<organism evidence="15 16">
    <name type="scientific">Smittium mucronatum</name>
    <dbReference type="NCBI Taxonomy" id="133383"/>
    <lineage>
        <taxon>Eukaryota</taxon>
        <taxon>Fungi</taxon>
        <taxon>Fungi incertae sedis</taxon>
        <taxon>Zoopagomycota</taxon>
        <taxon>Kickxellomycotina</taxon>
        <taxon>Harpellomycetes</taxon>
        <taxon>Harpellales</taxon>
        <taxon>Legeriomycetaceae</taxon>
        <taxon>Smittium</taxon>
    </lineage>
</organism>
<feature type="region of interest" description="Disordered" evidence="10">
    <location>
        <begin position="288"/>
        <end position="308"/>
    </location>
</feature>
<dbReference type="PANTHER" id="PTHR13793:SF107">
    <property type="entry name" value="BROMODOMAIN-CONTAINING PROTEIN HOMOLOG"/>
    <property type="match status" value="1"/>
</dbReference>
<feature type="domain" description="PHD-type" evidence="12">
    <location>
        <begin position="718"/>
        <end position="768"/>
    </location>
</feature>
<feature type="compositionally biased region" description="Basic and acidic residues" evidence="10">
    <location>
        <begin position="290"/>
        <end position="299"/>
    </location>
</feature>
<dbReference type="GO" id="GO:0006357">
    <property type="term" value="P:regulation of transcription by RNA polymerase II"/>
    <property type="evidence" value="ECO:0007669"/>
    <property type="project" value="TreeGrafter"/>
</dbReference>
<protein>
    <submittedName>
        <fullName evidence="15">Peregrin</fullName>
    </submittedName>
</protein>
<feature type="region of interest" description="Disordered" evidence="10">
    <location>
        <begin position="931"/>
        <end position="960"/>
    </location>
</feature>
<evidence type="ECO:0000259" key="14">
    <source>
        <dbReference type="PROSITE" id="PS51805"/>
    </source>
</evidence>
<evidence type="ECO:0000256" key="3">
    <source>
        <dbReference type="ARBA" id="ARBA00022737"/>
    </source>
</evidence>
<dbReference type="GO" id="GO:0008270">
    <property type="term" value="F:zinc ion binding"/>
    <property type="evidence" value="ECO:0007669"/>
    <property type="project" value="UniProtKB-KW"/>
</dbReference>
<evidence type="ECO:0000256" key="9">
    <source>
        <dbReference type="PROSITE-ProRule" id="PRU00146"/>
    </source>
</evidence>
<dbReference type="PROSITE" id="PS51805">
    <property type="entry name" value="EPHD"/>
    <property type="match status" value="1"/>
</dbReference>
<evidence type="ECO:0000256" key="8">
    <source>
        <dbReference type="PROSITE-ProRule" id="PRU00035"/>
    </source>
</evidence>
<feature type="compositionally biased region" description="Basic residues" evidence="10">
    <location>
        <begin position="944"/>
        <end position="953"/>
    </location>
</feature>
<dbReference type="InterPro" id="IPR034732">
    <property type="entry name" value="EPHD"/>
</dbReference>
<evidence type="ECO:0000256" key="4">
    <source>
        <dbReference type="ARBA" id="ARBA00022771"/>
    </source>
</evidence>
<keyword evidence="6 8" id="KW-0103">Bromodomain</keyword>
<evidence type="ECO:0000256" key="5">
    <source>
        <dbReference type="ARBA" id="ARBA00022833"/>
    </source>
</evidence>
<dbReference type="PROSITE" id="PS50812">
    <property type="entry name" value="PWWP"/>
    <property type="match status" value="1"/>
</dbReference>
<dbReference type="InterPro" id="IPR019786">
    <property type="entry name" value="Zinc_finger_PHD-type_CS"/>
</dbReference>
<proteinExistence type="predicted"/>
<dbReference type="InterPro" id="IPR000313">
    <property type="entry name" value="PWWP_dom"/>
</dbReference>
<dbReference type="Gene3D" id="3.30.40.10">
    <property type="entry name" value="Zinc/RING finger domain, C3HC4 (zinc finger)"/>
    <property type="match status" value="2"/>
</dbReference>
<dbReference type="PROSITE" id="PS50014">
    <property type="entry name" value="BROMODOMAIN_2"/>
    <property type="match status" value="1"/>
</dbReference>
<comment type="caution">
    <text evidence="15">The sequence shown here is derived from an EMBL/GenBank/DDBJ whole genome shotgun (WGS) entry which is preliminary data.</text>
</comment>
<dbReference type="InterPro" id="IPR013083">
    <property type="entry name" value="Znf_RING/FYVE/PHD"/>
</dbReference>
<feature type="domain" description="PWWP" evidence="13">
    <location>
        <begin position="1830"/>
        <end position="1886"/>
    </location>
</feature>
<dbReference type="SUPFAM" id="SSF63748">
    <property type="entry name" value="Tudor/PWWP/MBT"/>
    <property type="match status" value="1"/>
</dbReference>
<dbReference type="InterPro" id="IPR050701">
    <property type="entry name" value="Histone_Mod_Regulator"/>
</dbReference>
<sequence length="1941" mass="219925">MDLGNDLIGDFGGEIKQNLSRQRFLSVEIDNTSNKSNILPSKTMVITNTHLQSNHFVIKENSASSLSDLELYQVDPSIKDFHIISNSGLVSKSPGNDNLSVFVDSYNDYKKDYSTENKDKNSSFNISAPTSSSIVKNQTLEVCINDSSDTNANLITSLHNIAPVPTENIEVFSNSLGSYKKEDQILIDPKFKGAYTEYELIDESILYSGNNFSLKESNNISEDLYSSNYQSAEDLENLSSKKSSSEFFVLKNLNLDILSVSDSEMEISENSLDSNVFLNKKKSATSPLKNRIETSDNHKASSNSPKKNLSCTVDRLNSLDSEKDLFGIVDFDYSNLSISETVNGTALTENGETLTTPKKKKEEKEALRIILFGTQLLYYTDSEISDKTKVESDSLHENVTLDPQTRNEAEHTISAAESQFLSPNPPSECVPRVKRKKSKVISYKYTLRGPVFPTIINQKNEDLSPALIRNQSTKKSQCNSLIDESQKNISTKERSKLNMLNNKNSTAPNFSNPEEKTHQKNFPFSKNANNTKFVEKPREERDWKEFYPNLSLKKKIKIVCSDQFSDNPILNLPNDQINFLESPKISKKRKLFDSLIEASDSTNILSTKKPIDFLPKSQFKILVQDPPPEGILRSEAHLIQYSGDIDIRDLETIEYDLDDMDFQWLKILNKDISDEKIKLRENLMETIIFLLEKEWHQLTHDTLSQISQEKLPYLCSEDAACVICEEEECDNSNAIVFCDGCNIAVHQDCYGVPYIPEGQWLCRLCMLCPGMEASCIFCPQLGGAFKKTSDNMWAHLLCALWIPEVGISNTVYMEPIDSVESIPKSRWKLTCSFCNLKVGACIQCSNKHCFTAFHVTCARKARIYMKMGVDPVSKDPIFNAFCCRHTPRNYDKEIDIHAPLRALGLSVSISSSTQPKSISLSRSKSFEESKKTYSGLNSKNSSVKLRKRGRPKRKGAESQDINSNLISSSNVIPTDVNVATTIDLKFHEERHLDSSASKDSSVFVNEDDQSARFTVGINEDQKSCNSKSLTSTLLIFDPENPIINSYIFNKVLNYLHKGKFLFGFQKFKNHWSNVLRKVCRYWALKRSHRNGRPLIKKLHFDSWPQPIPNTNSDQSFESNKAKLVSIHSELCKLRDILKDVILREKLKLGISNNTSLIISKIFYPLKETYLSVLSYFLSADKNGVFSTPVNDEVAPLYSAIIKDPMDLSVIWRKVNGFSYLTPQDFEKDLRLIWKNCKQYNSPKSRLYRTANNFNNITYEFMRQVEESCDLLNIDKHEYSPLYLGSENLNLKGVTESALGLGICNLNNFENGCEAKFDSISKNILDFKLTNLWKNLILGSLSNSIEGGITVPDRKKVSSEIFLALNPESGLIKPSKLVDNHDSPDVLLNDSSDDMRNKEEKKLEGISHNSPDSLTRLSDIQPLKNLTIRTLIIPDKSIEPSNTTVLDTRFVPHIKLKTNLIQPCANKYLEEPVDESIIRVSDNLNLLNSKDSPIILPHGSKKKDLDNFNEKISDIFNTNKTKELVNESNEILIDLNGLKVENVCNKPPQTEIQPCKQSDVSRQLAKNRVSYREIKLLFSTPAILSNKEKSEDPSLLNFENESSRTFKESIVNLIETNSPHEVIESSLETFVNSLPDPNVSSLAIVGGRTLRSRSSDKSSCQSLSDDRSNNFKIPETNGKGSLVHSRGKKGIKNVSKNNLSSPDKSIKGVVFRNGTKSTINAYEKNIVPLKRKKKSSAEIDFNLRSVKMNKNSPKNYRINGGPHKAHYVDFDHEKKSNAIRPKNINLITHYFSGRKSLIQSYRPKLRRIDGKLKIPDDSPAIFDIHHTKWKVGYPVWAAMGSFPWFPAEIYDPSKPGIPEEVNDDRRDPERNCILVYFYDVTLPNRTWKWLAPYRVLRLGADIEVDKNLLRAAEKRSKTAKEQVYAAYKQVCKDNNFPIDILK</sequence>
<feature type="region of interest" description="Disordered" evidence="10">
    <location>
        <begin position="1382"/>
        <end position="1407"/>
    </location>
</feature>
<evidence type="ECO:0000259" key="12">
    <source>
        <dbReference type="PROSITE" id="PS50016"/>
    </source>
</evidence>
<dbReference type="InterPro" id="IPR001965">
    <property type="entry name" value="Znf_PHD"/>
</dbReference>
<reference evidence="15 16" key="1">
    <citation type="journal article" date="2016" name="Mol. Biol. Evol.">
        <title>Genome-Wide Survey of Gut Fungi (Harpellales) Reveals the First Horizontally Transferred Ubiquitin Gene from a Mosquito Host.</title>
        <authorList>
            <person name="Wang Y."/>
            <person name="White M.M."/>
            <person name="Kvist S."/>
            <person name="Moncalvo J.M."/>
        </authorList>
    </citation>
    <scope>NUCLEOTIDE SEQUENCE [LARGE SCALE GENOMIC DNA]</scope>
    <source>
        <strain evidence="15 16">ALG-7-W6</strain>
    </source>
</reference>
<name>A0A1R0H4Z2_9FUNG</name>
<dbReference type="CDD" id="cd15492">
    <property type="entry name" value="PHD_BRPF_JADE_like"/>
    <property type="match status" value="1"/>
</dbReference>
<dbReference type="Pfam" id="PF00855">
    <property type="entry name" value="PWWP"/>
    <property type="match status" value="1"/>
</dbReference>
<dbReference type="Pfam" id="PF13832">
    <property type="entry name" value="zf-HC5HC2H_2"/>
    <property type="match status" value="1"/>
</dbReference>
<gene>
    <name evidence="15" type="ORF">AYI68_g1664</name>
</gene>
<feature type="region of interest" description="Disordered" evidence="10">
    <location>
        <begin position="501"/>
        <end position="528"/>
    </location>
</feature>
<dbReference type="GO" id="GO:0005634">
    <property type="term" value="C:nucleus"/>
    <property type="evidence" value="ECO:0007669"/>
    <property type="project" value="UniProtKB-SubCell"/>
</dbReference>